<evidence type="ECO:0000313" key="3">
    <source>
        <dbReference type="EMBL" id="ACU69177.1"/>
    </source>
</evidence>
<dbReference type="Proteomes" id="UP000000851">
    <property type="component" value="Chromosome"/>
</dbReference>
<keyword evidence="4" id="KW-1185">Reference proteome</keyword>
<reference evidence="3 4" key="1">
    <citation type="journal article" date="2009" name="Stand. Genomic Sci.">
        <title>Complete genome sequence of Catenulispora acidiphila type strain (ID 139908).</title>
        <authorList>
            <person name="Copeland A."/>
            <person name="Lapidus A."/>
            <person name="Glavina Del Rio T."/>
            <person name="Nolan M."/>
            <person name="Lucas S."/>
            <person name="Chen F."/>
            <person name="Tice H."/>
            <person name="Cheng J.F."/>
            <person name="Bruce D."/>
            <person name="Goodwin L."/>
            <person name="Pitluck S."/>
            <person name="Mikhailova N."/>
            <person name="Pati A."/>
            <person name="Ivanova N."/>
            <person name="Mavromatis K."/>
            <person name="Chen A."/>
            <person name="Palaniappan K."/>
            <person name="Chain P."/>
            <person name="Land M."/>
            <person name="Hauser L."/>
            <person name="Chang Y.J."/>
            <person name="Jeffries C.D."/>
            <person name="Chertkov O."/>
            <person name="Brettin T."/>
            <person name="Detter J.C."/>
            <person name="Han C."/>
            <person name="Ali Z."/>
            <person name="Tindall B.J."/>
            <person name="Goker M."/>
            <person name="Bristow J."/>
            <person name="Eisen J.A."/>
            <person name="Markowitz V."/>
            <person name="Hugenholtz P."/>
            <person name="Kyrpides N.C."/>
            <person name="Klenk H.P."/>
        </authorList>
    </citation>
    <scope>NUCLEOTIDE SEQUENCE [LARGE SCALE GENOMIC DNA]</scope>
    <source>
        <strain evidence="4">DSM 44928 / JCM 14897 / NBRC 102108 / NRRL B-24433 / ID139908</strain>
    </source>
</reference>
<organism evidence="3 4">
    <name type="scientific">Catenulispora acidiphila (strain DSM 44928 / JCM 14897 / NBRC 102108 / NRRL B-24433 / ID139908)</name>
    <dbReference type="NCBI Taxonomy" id="479433"/>
    <lineage>
        <taxon>Bacteria</taxon>
        <taxon>Bacillati</taxon>
        <taxon>Actinomycetota</taxon>
        <taxon>Actinomycetes</taxon>
        <taxon>Catenulisporales</taxon>
        <taxon>Catenulisporaceae</taxon>
        <taxon>Catenulispora</taxon>
    </lineage>
</organism>
<evidence type="ECO:0000313" key="4">
    <source>
        <dbReference type="Proteomes" id="UP000000851"/>
    </source>
</evidence>
<feature type="compositionally biased region" description="Basic and acidic residues" evidence="1">
    <location>
        <begin position="8"/>
        <end position="19"/>
    </location>
</feature>
<sequence length="289" mass="31371">MTGHRRSPAHDATQRDQLHTHSGHLARIGRDIRDGRGLEGYAVFVTGLTMTVLGLTDAVSAPIMGAAQLLAISFLVFHSITPNRHRAVDVLAGREAFAPFPSLLPHARDLRIYGPTAINVVVHLAEIRRLVLARGGMVRIVVQKPDPIQLRHTAVQLDQGLDLDQTLTAAIRSLERCDGLPGFGYRLLPFNPGFSLVVVNAGDKDGYVIVEPHGFGDQAISDRMHLRITRSESPRWFAYWVDRFDAIWAASSDGEHASSGAKPGTDGETRSEGRLGSLSQPDAEQGVAG</sequence>
<feature type="region of interest" description="Disordered" evidence="1">
    <location>
        <begin position="1"/>
        <end position="24"/>
    </location>
</feature>
<evidence type="ECO:0000256" key="2">
    <source>
        <dbReference type="SAM" id="Phobius"/>
    </source>
</evidence>
<keyword evidence="2" id="KW-0812">Transmembrane</keyword>
<proteinExistence type="predicted"/>
<feature type="transmembrane region" description="Helical" evidence="2">
    <location>
        <begin position="37"/>
        <end position="55"/>
    </location>
</feature>
<dbReference type="eggNOG" id="ENOG50335TC">
    <property type="taxonomic scope" value="Bacteria"/>
</dbReference>
<dbReference type="InParanoid" id="C7QJ35"/>
<protein>
    <submittedName>
        <fullName evidence="3">Uncharacterized protein</fullName>
    </submittedName>
</protein>
<feature type="transmembrane region" description="Helical" evidence="2">
    <location>
        <begin position="61"/>
        <end position="80"/>
    </location>
</feature>
<gene>
    <name evidence="3" type="ordered locus">Caci_0224</name>
</gene>
<accession>C7QJ35</accession>
<dbReference type="EMBL" id="CP001700">
    <property type="protein sequence ID" value="ACU69177.1"/>
    <property type="molecule type" value="Genomic_DNA"/>
</dbReference>
<keyword evidence="2" id="KW-1133">Transmembrane helix</keyword>
<feature type="region of interest" description="Disordered" evidence="1">
    <location>
        <begin position="252"/>
        <end position="289"/>
    </location>
</feature>
<evidence type="ECO:0000256" key="1">
    <source>
        <dbReference type="SAM" id="MobiDB-lite"/>
    </source>
</evidence>
<name>C7QJ35_CATAD</name>
<dbReference type="KEGG" id="cai:Caci_0224"/>
<dbReference type="AlphaFoldDB" id="C7QJ35"/>
<dbReference type="HOGENOM" id="CLU_1085581_0_0_11"/>
<dbReference type="STRING" id="479433.Caci_0224"/>
<keyword evidence="2" id="KW-0472">Membrane</keyword>